<dbReference type="Proteomes" id="UP001172386">
    <property type="component" value="Unassembled WGS sequence"/>
</dbReference>
<keyword evidence="2" id="KW-1185">Reference proteome</keyword>
<organism evidence="1 2">
    <name type="scientific">Neophaeococcomyces mojaviensis</name>
    <dbReference type="NCBI Taxonomy" id="3383035"/>
    <lineage>
        <taxon>Eukaryota</taxon>
        <taxon>Fungi</taxon>
        <taxon>Dikarya</taxon>
        <taxon>Ascomycota</taxon>
        <taxon>Pezizomycotina</taxon>
        <taxon>Eurotiomycetes</taxon>
        <taxon>Chaetothyriomycetidae</taxon>
        <taxon>Chaetothyriales</taxon>
        <taxon>Chaetothyriales incertae sedis</taxon>
        <taxon>Neophaeococcomyces</taxon>
    </lineage>
</organism>
<comment type="caution">
    <text evidence="1">The sequence shown here is derived from an EMBL/GenBank/DDBJ whole genome shotgun (WGS) entry which is preliminary data.</text>
</comment>
<protein>
    <submittedName>
        <fullName evidence="1">Lariat debranching enzyme</fullName>
    </submittedName>
</protein>
<feature type="non-terminal residue" evidence="1">
    <location>
        <position position="1"/>
    </location>
</feature>
<evidence type="ECO:0000313" key="1">
    <source>
        <dbReference type="EMBL" id="KAJ9650672.1"/>
    </source>
</evidence>
<sequence>IEDKLGHEQELAASQEERAQNGRQKTTSHDFEEAYRPAHIKETEQALSRYSQFAQNIAPRTPHYDRTCFSKSNCRRKSTPSGGVQQHEKLEQVVDSAPGKPVELVDHISEELRTEAGGISQLFAPGKKFGKSPDLPLPQTITNKVTQFLALSKPENGFDDEFLQLLEVEPINIEDKSIPLQKPFKLQYDPEWLAILRTFASETRVGGSPSGKIPSHRGDTHYRDRIIEEEKWVQENIVKKGLLDVPENFEITVNTNEQEDGDTKNDDEMPQEQTNPQTVKFCNLIGIENKFDFSEEDRNARMASGVSARKQR</sequence>
<proteinExistence type="predicted"/>
<dbReference type="EMBL" id="JAPDRQ010000320">
    <property type="protein sequence ID" value="KAJ9650672.1"/>
    <property type="molecule type" value="Genomic_DNA"/>
</dbReference>
<name>A0ACC2ZT59_9EURO</name>
<accession>A0ACC2ZT59</accession>
<evidence type="ECO:0000313" key="2">
    <source>
        <dbReference type="Proteomes" id="UP001172386"/>
    </source>
</evidence>
<reference evidence="1" key="1">
    <citation type="submission" date="2022-10" db="EMBL/GenBank/DDBJ databases">
        <title>Culturing micro-colonial fungi from biological soil crusts in the Mojave desert and describing Neophaeococcomyces mojavensis, and introducing the new genera and species Taxawa tesnikishii.</title>
        <authorList>
            <person name="Kurbessoian T."/>
            <person name="Stajich J.E."/>
        </authorList>
    </citation>
    <scope>NUCLEOTIDE SEQUENCE</scope>
    <source>
        <strain evidence="1">JES_112</strain>
    </source>
</reference>
<gene>
    <name evidence="1" type="primary">DBR1_2</name>
    <name evidence="1" type="ORF">H2198_010035</name>
</gene>